<dbReference type="GO" id="GO:0016740">
    <property type="term" value="F:transferase activity"/>
    <property type="evidence" value="ECO:0007669"/>
    <property type="project" value="UniProtKB-KW"/>
</dbReference>
<keyword evidence="5" id="KW-0067">ATP-binding</keyword>
<dbReference type="InterPro" id="IPR011009">
    <property type="entry name" value="Kinase-like_dom_sf"/>
</dbReference>
<name>A0A9W3A058_BIOGL</name>
<protein>
    <submittedName>
        <fullName evidence="8">Atypical kinase COQ8B, mitochondrial-like isoform X4</fullName>
    </submittedName>
</protein>
<dbReference type="Proteomes" id="UP001165740">
    <property type="component" value="Chromosome 3"/>
</dbReference>
<evidence type="ECO:0000313" key="7">
    <source>
        <dbReference type="Proteomes" id="UP001165740"/>
    </source>
</evidence>
<dbReference type="GO" id="GO:0006744">
    <property type="term" value="P:ubiquinone biosynthetic process"/>
    <property type="evidence" value="ECO:0007669"/>
    <property type="project" value="TreeGrafter"/>
</dbReference>
<evidence type="ECO:0000259" key="6">
    <source>
        <dbReference type="Pfam" id="PF03109"/>
    </source>
</evidence>
<evidence type="ECO:0000256" key="1">
    <source>
        <dbReference type="ARBA" id="ARBA00004749"/>
    </source>
</evidence>
<evidence type="ECO:0000256" key="4">
    <source>
        <dbReference type="ARBA" id="ARBA00022741"/>
    </source>
</evidence>
<reference evidence="8" key="1">
    <citation type="submission" date="2025-08" db="UniProtKB">
        <authorList>
            <consortium name="RefSeq"/>
        </authorList>
    </citation>
    <scope>IDENTIFICATION</scope>
</reference>
<keyword evidence="3" id="KW-0808">Transferase</keyword>
<evidence type="ECO:0000256" key="5">
    <source>
        <dbReference type="ARBA" id="ARBA00022840"/>
    </source>
</evidence>
<gene>
    <name evidence="8" type="primary">LOC106061379</name>
</gene>
<dbReference type="InterPro" id="IPR004147">
    <property type="entry name" value="ABC1_dom"/>
</dbReference>
<evidence type="ECO:0000256" key="2">
    <source>
        <dbReference type="ARBA" id="ARBA00009670"/>
    </source>
</evidence>
<dbReference type="AlphaFoldDB" id="A0A9W3A058"/>
<dbReference type="SUPFAM" id="SSF56112">
    <property type="entry name" value="Protein kinase-like (PK-like)"/>
    <property type="match status" value="1"/>
</dbReference>
<dbReference type="InterPro" id="IPR051409">
    <property type="entry name" value="Atypical_kinase_ADCK"/>
</dbReference>
<sequence length="633" mass="71487">MNSSSIFLKKMSRRTDLTGLVRGLEHVLREIVDLKGGDVNRIWHNSSLREVAKDVGIKAESKLEATVNKGTLEELFQQKTSQLSQVIHQVKQEASTLGSKLLNQTKLNGSLNQSNYDGSDHNFKNLEHFKSANETKAQQISQPISTSQNEAVFPIQPASSMTFTESLSHETEIFPATSHQTTSAGSMALDKQPSNVLTSAKTKLRDSVVKPTKAFEILKPQQLSDRAKERRVPASRLSRLMNYGNLAAGLGVGALAEVTKRSLGLKSENNSFINPQLQSIFERVRQSADFMPAWQMKKTLTKTLGDNWREKLLEFDEKPFAAASIGQVHRGKLLDGREVAMKIQYPGVGDSIDSDINNLMAVMKVWKILPEGLYVDAVVASARRELSWEVDYIREAECCKRFRNLLKDDPFLYVPEVVDELSDKFVLTTELIEGFPVDQCFDLDQEIRNKIANAILKLCLTELFEWRFMQTDPNWSNFFYSPQNDKLVLLDFGASREFSKKFVDKYILVIKAAADGNRKEVLLRSRDLGFLTGYETKVMEDAHCDAVAILGEAFSVDVFDFGQQSVTARVQSLIPVMMKHRLTPPPEETYSLHRKMSGAFLLCAKLKAQVNCKSLFDKIWKNYQFENSNDLQL</sequence>
<accession>A0A9W3A058</accession>
<dbReference type="InterPro" id="IPR034646">
    <property type="entry name" value="ADCK3_dom"/>
</dbReference>
<dbReference type="PANTHER" id="PTHR43851:SF3">
    <property type="entry name" value="COENZYME Q8"/>
    <property type="match status" value="1"/>
</dbReference>
<dbReference type="PANTHER" id="PTHR43851">
    <property type="match status" value="1"/>
</dbReference>
<keyword evidence="4" id="KW-0547">Nucleotide-binding</keyword>
<evidence type="ECO:0000313" key="8">
    <source>
        <dbReference type="RefSeq" id="XP_055880570.1"/>
    </source>
</evidence>
<comment type="pathway">
    <text evidence="1">Cofactor biosynthesis; ubiquinone biosynthesis.</text>
</comment>
<organism evidence="7 8">
    <name type="scientific">Biomphalaria glabrata</name>
    <name type="common">Bloodfluke planorb</name>
    <name type="synonym">Freshwater snail</name>
    <dbReference type="NCBI Taxonomy" id="6526"/>
    <lineage>
        <taxon>Eukaryota</taxon>
        <taxon>Metazoa</taxon>
        <taxon>Spiralia</taxon>
        <taxon>Lophotrochozoa</taxon>
        <taxon>Mollusca</taxon>
        <taxon>Gastropoda</taxon>
        <taxon>Heterobranchia</taxon>
        <taxon>Euthyneura</taxon>
        <taxon>Panpulmonata</taxon>
        <taxon>Hygrophila</taxon>
        <taxon>Lymnaeoidea</taxon>
        <taxon>Planorbidae</taxon>
        <taxon>Biomphalaria</taxon>
    </lineage>
</organism>
<dbReference type="Pfam" id="PF03109">
    <property type="entry name" value="ABC1"/>
    <property type="match status" value="1"/>
</dbReference>
<keyword evidence="7" id="KW-1185">Reference proteome</keyword>
<dbReference type="CDD" id="cd13970">
    <property type="entry name" value="ABC1_ADCK3"/>
    <property type="match status" value="1"/>
</dbReference>
<dbReference type="GO" id="GO:0005524">
    <property type="term" value="F:ATP binding"/>
    <property type="evidence" value="ECO:0007669"/>
    <property type="project" value="UniProtKB-KW"/>
</dbReference>
<dbReference type="RefSeq" id="XP_055880570.1">
    <property type="nucleotide sequence ID" value="XM_056024595.1"/>
</dbReference>
<feature type="domain" description="ABC1 atypical kinase-like" evidence="6">
    <location>
        <begin position="284"/>
        <end position="521"/>
    </location>
</feature>
<dbReference type="GeneID" id="106061379"/>
<evidence type="ECO:0000256" key="3">
    <source>
        <dbReference type="ARBA" id="ARBA00022679"/>
    </source>
</evidence>
<comment type="similarity">
    <text evidence="2">Belongs to the protein kinase superfamily. ADCK protein kinase family.</text>
</comment>
<proteinExistence type="inferred from homology"/>